<feature type="region of interest" description="Disordered" evidence="4">
    <location>
        <begin position="719"/>
        <end position="814"/>
    </location>
</feature>
<dbReference type="InterPro" id="IPR040324">
    <property type="entry name" value="WDR44/Dgr2"/>
</dbReference>
<comment type="caution">
    <text evidence="5">The sequence shown here is derived from an EMBL/GenBank/DDBJ whole genome shotgun (WGS) entry which is preliminary data.</text>
</comment>
<feature type="region of interest" description="Disordered" evidence="4">
    <location>
        <begin position="852"/>
        <end position="896"/>
    </location>
</feature>
<evidence type="ECO:0000256" key="3">
    <source>
        <dbReference type="PROSITE-ProRule" id="PRU00221"/>
    </source>
</evidence>
<reference evidence="5" key="1">
    <citation type="journal article" date="2014" name="PLoS Genet.">
        <title>Signature Gene Expression Reveals Novel Clues to the Molecular Mechanisms of Dimorphic Transition in Penicillium marneffei.</title>
        <authorList>
            <person name="Yang E."/>
            <person name="Wang G."/>
            <person name="Cai J."/>
            <person name="Woo P.C."/>
            <person name="Lau S.K."/>
            <person name="Yuen K.-Y."/>
            <person name="Chow W.-N."/>
            <person name="Lin X."/>
        </authorList>
    </citation>
    <scope>NUCLEOTIDE SEQUENCE [LARGE SCALE GENOMIC DNA]</scope>
    <source>
        <strain evidence="5">PM1</strain>
    </source>
</reference>
<dbReference type="PANTHER" id="PTHR14221">
    <property type="entry name" value="WD REPEAT DOMAIN 44"/>
    <property type="match status" value="1"/>
</dbReference>
<dbReference type="InterPro" id="IPR001680">
    <property type="entry name" value="WD40_rpt"/>
</dbReference>
<feature type="compositionally biased region" description="Polar residues" evidence="4">
    <location>
        <begin position="781"/>
        <end position="803"/>
    </location>
</feature>
<evidence type="ECO:0000256" key="4">
    <source>
        <dbReference type="SAM" id="MobiDB-lite"/>
    </source>
</evidence>
<keyword evidence="1 3" id="KW-0853">WD repeat</keyword>
<feature type="compositionally biased region" description="Polar residues" evidence="4">
    <location>
        <begin position="132"/>
        <end position="159"/>
    </location>
</feature>
<dbReference type="PROSITE" id="PS50082">
    <property type="entry name" value="WD_REPEATS_2"/>
    <property type="match status" value="3"/>
</dbReference>
<name>A0A093V115_TALMA</name>
<dbReference type="eggNOG" id="KOG0283">
    <property type="taxonomic scope" value="Eukaryota"/>
</dbReference>
<accession>A0A093V115</accession>
<feature type="compositionally biased region" description="Basic and acidic residues" evidence="4">
    <location>
        <begin position="766"/>
        <end position="780"/>
    </location>
</feature>
<dbReference type="HOGENOM" id="CLU_004759_5_0_1"/>
<dbReference type="SMART" id="SM00320">
    <property type="entry name" value="WD40"/>
    <property type="match status" value="4"/>
</dbReference>
<dbReference type="SUPFAM" id="SSF50978">
    <property type="entry name" value="WD40 repeat-like"/>
    <property type="match status" value="1"/>
</dbReference>
<feature type="repeat" description="WD" evidence="3">
    <location>
        <begin position="265"/>
        <end position="306"/>
    </location>
</feature>
<dbReference type="InterPro" id="IPR036322">
    <property type="entry name" value="WD40_repeat_dom_sf"/>
</dbReference>
<organism evidence="5">
    <name type="scientific">Talaromyces marneffei PM1</name>
    <dbReference type="NCBI Taxonomy" id="1077442"/>
    <lineage>
        <taxon>Eukaryota</taxon>
        <taxon>Fungi</taxon>
        <taxon>Dikarya</taxon>
        <taxon>Ascomycota</taxon>
        <taxon>Pezizomycotina</taxon>
        <taxon>Eurotiomycetes</taxon>
        <taxon>Eurotiomycetidae</taxon>
        <taxon>Eurotiales</taxon>
        <taxon>Trichocomaceae</taxon>
        <taxon>Talaromyces</taxon>
        <taxon>Talaromyces sect. Talaromyces</taxon>
    </lineage>
</organism>
<feature type="region of interest" description="Disordered" evidence="4">
    <location>
        <begin position="1"/>
        <end position="210"/>
    </location>
</feature>
<feature type="region of interest" description="Disordered" evidence="4">
    <location>
        <begin position="593"/>
        <end position="634"/>
    </location>
</feature>
<dbReference type="EMBL" id="JPOX01000019">
    <property type="protein sequence ID" value="KFX46232.1"/>
    <property type="molecule type" value="Genomic_DNA"/>
</dbReference>
<gene>
    <name evidence="5" type="ORF">GQ26_0190050</name>
</gene>
<feature type="compositionally biased region" description="Basic and acidic residues" evidence="4">
    <location>
        <begin position="593"/>
        <end position="612"/>
    </location>
</feature>
<dbReference type="AlphaFoldDB" id="A0A093V115"/>
<feature type="compositionally biased region" description="Polar residues" evidence="4">
    <location>
        <begin position="719"/>
        <end position="731"/>
    </location>
</feature>
<protein>
    <submittedName>
        <fullName evidence="5">Putative WD repeat-containing protein C3H5.08c</fullName>
    </submittedName>
</protein>
<feature type="compositionally biased region" description="Polar residues" evidence="4">
    <location>
        <begin position="83"/>
        <end position="96"/>
    </location>
</feature>
<sequence>MTTVSTDADETDTRRNAVVNGNSNSNSNRNIKSPLNSPRLSEGAFGGGQRNAPNGAYNSVSADRTHNDDRGGGNNDNEKRADNAQSDAPSSATRTHTTSEELEPSETIAIDPLSQHILKRTQTEKSLPYKLKSQTSYGQDSSGDGNKPSPTDTIGNRSETFPIGPKTKEKKKGVSFLSRFIGTKKTQPAAETDDSNASTSQAEGANGRNDVFEHPVGFIPRFPPPPKYIKVKAHYKRQKSFDHVFLAQELYGEAGEPNRDDKSNNATKNKAIWAMVFSKDGKYLAAAGQDKVVRVWAVITNAEDREAHEQEEDEIKGGEGMRLTAPVFKTKPIREYHGHTGSVLDLSWSKNNFLLSSSMDRTVRLWHFHPRDDRFFLAGSLDSKLRLWSIPDKSVAFWATVRDMITSVAFTPDGKYSIAGCLNGLCIVYETDGLKANAQVHVRSARGRNAKGSKITGIDTMAFPSNDPNGDIKLLITSNDSRIRLYNFKDRNLEAKYRGNENSTSQIRASFSEDGKYIICGSEDGHIYIWPTASAEKDSEKRALEELEMRTDIVTCAIMAPISTKQLLGFSGDPLYDLCNPPPVTLVGKVDSARSSKQSDDQVEQNRVKDPDSTPTTTTTTKPNGSPAYLARSTHPDGNIILGADCWGRIKVYRQDCAYNKRPNDWDAMSTFSKKLLGRSNSARHSVASSIGRESKTSSERILAWRSSVTGTELASIDSLSNGSRNRTPSPRKSALRRLSRYSSPVNSPEAKTESSYATPMTPSVVDHESEAADKQKDGEISNSQETKPNSASDSGCRSSYASEESEVTDKEGYDATTELPEIPTFNENSQSNAFWTRSADLVRTVRSQRLLTPTYEPPPDGAEAMRRKSSAPSALSSDMSSPYNSPCDVTPNNELDESETLRCPRCLGRNFRATKTKDGRQKLVCVKCNTTLG</sequence>
<feature type="compositionally biased region" description="Polar residues" evidence="4">
    <location>
        <begin position="679"/>
        <end position="689"/>
    </location>
</feature>
<evidence type="ECO:0000313" key="5">
    <source>
        <dbReference type="EMBL" id="KFX46232.1"/>
    </source>
</evidence>
<feature type="region of interest" description="Disordered" evidence="4">
    <location>
        <begin position="679"/>
        <end position="700"/>
    </location>
</feature>
<dbReference type="PROSITE" id="PS50294">
    <property type="entry name" value="WD_REPEATS_REGION"/>
    <property type="match status" value="1"/>
</dbReference>
<keyword evidence="2" id="KW-0677">Repeat</keyword>
<feature type="repeat" description="WD" evidence="3">
    <location>
        <begin position="336"/>
        <end position="366"/>
    </location>
</feature>
<dbReference type="Gene3D" id="2.130.10.10">
    <property type="entry name" value="YVTN repeat-like/Quinoprotein amine dehydrogenase"/>
    <property type="match status" value="1"/>
</dbReference>
<feature type="repeat" description="WD" evidence="3">
    <location>
        <begin position="510"/>
        <end position="540"/>
    </location>
</feature>
<dbReference type="Pfam" id="PF00400">
    <property type="entry name" value="WD40"/>
    <property type="match status" value="4"/>
</dbReference>
<proteinExistence type="predicted"/>
<feature type="compositionally biased region" description="Low complexity" evidence="4">
    <location>
        <begin position="16"/>
        <end position="30"/>
    </location>
</feature>
<dbReference type="InterPro" id="IPR015943">
    <property type="entry name" value="WD40/YVTN_repeat-like_dom_sf"/>
</dbReference>
<evidence type="ECO:0000256" key="2">
    <source>
        <dbReference type="ARBA" id="ARBA00022737"/>
    </source>
</evidence>
<feature type="compositionally biased region" description="Low complexity" evidence="4">
    <location>
        <begin position="871"/>
        <end position="883"/>
    </location>
</feature>
<evidence type="ECO:0000256" key="1">
    <source>
        <dbReference type="ARBA" id="ARBA00022574"/>
    </source>
</evidence>
<dbReference type="PANTHER" id="PTHR14221:SF0">
    <property type="entry name" value="WD REPEAT-CONTAINING PROTEIN 44"/>
    <property type="match status" value="1"/>
</dbReference>
<feature type="compositionally biased region" description="Basic and acidic residues" evidence="4">
    <location>
        <begin position="63"/>
        <end position="82"/>
    </location>
</feature>